<dbReference type="InterPro" id="IPR035956">
    <property type="entry name" value="RimP_N_sf"/>
</dbReference>
<dbReference type="HAMAP" id="MF_01077">
    <property type="entry name" value="RimP"/>
    <property type="match status" value="1"/>
</dbReference>
<dbReference type="SUPFAM" id="SSF74942">
    <property type="entry name" value="YhbC-like, C-terminal domain"/>
    <property type="match status" value="1"/>
</dbReference>
<evidence type="ECO:0000256" key="1">
    <source>
        <dbReference type="ARBA" id="ARBA00022490"/>
    </source>
</evidence>
<dbReference type="Proteomes" id="UP000306552">
    <property type="component" value="Unassembled WGS sequence"/>
</dbReference>
<dbReference type="InterPro" id="IPR003728">
    <property type="entry name" value="Ribosome_maturation_RimP"/>
</dbReference>
<sequence length="157" mass="18134">MQAKAIIEQTISKILEERSDLFVINQHISDALDINLTIDGEDLVNISDCIEISRKIESALDRDLYDFSIKVQSPGADEPLVDKRQYKKHIGRKVKLKTDSQYVEGRLVEVDDDQIRLTWKSREKKPKGKGKMTVKYDKTFAFTEIKEASIKLMFNKN</sequence>
<keyword evidence="2 3" id="KW-0690">Ribosome biogenesis</keyword>
<keyword evidence="7" id="KW-1185">Reference proteome</keyword>
<name>A0A4U5TPK2_9FLAO</name>
<dbReference type="PANTHER" id="PTHR33867">
    <property type="entry name" value="RIBOSOME MATURATION FACTOR RIMP"/>
    <property type="match status" value="1"/>
</dbReference>
<dbReference type="EMBL" id="SWMU01000003">
    <property type="protein sequence ID" value="TKS55913.1"/>
    <property type="molecule type" value="Genomic_DNA"/>
</dbReference>
<comment type="caution">
    <text evidence="6">The sequence shown here is derived from an EMBL/GenBank/DDBJ whole genome shotgun (WGS) entry which is preliminary data.</text>
</comment>
<dbReference type="GO" id="GO:0006412">
    <property type="term" value="P:translation"/>
    <property type="evidence" value="ECO:0007669"/>
    <property type="project" value="TreeGrafter"/>
</dbReference>
<dbReference type="InterPro" id="IPR036847">
    <property type="entry name" value="RimP_C_sf"/>
</dbReference>
<comment type="similarity">
    <text evidence="3">Belongs to the RimP family.</text>
</comment>
<dbReference type="InterPro" id="IPR028998">
    <property type="entry name" value="RimP_C"/>
</dbReference>
<comment type="subcellular location">
    <subcellularLocation>
        <location evidence="3">Cytoplasm</location>
    </subcellularLocation>
</comment>
<dbReference type="Pfam" id="PF17384">
    <property type="entry name" value="DUF150_C"/>
    <property type="match status" value="1"/>
</dbReference>
<evidence type="ECO:0000256" key="3">
    <source>
        <dbReference type="HAMAP-Rule" id="MF_01077"/>
    </source>
</evidence>
<gene>
    <name evidence="3 6" type="primary">rimP</name>
    <name evidence="6" type="ORF">FCN74_07730</name>
</gene>
<evidence type="ECO:0000259" key="4">
    <source>
        <dbReference type="Pfam" id="PF02576"/>
    </source>
</evidence>
<proteinExistence type="inferred from homology"/>
<dbReference type="RefSeq" id="WP_138932028.1">
    <property type="nucleotide sequence ID" value="NZ_SWMU01000003.1"/>
</dbReference>
<feature type="domain" description="Ribosome maturation factor RimP N-terminal" evidence="4">
    <location>
        <begin position="22"/>
        <end position="77"/>
    </location>
</feature>
<dbReference type="OrthoDB" id="9789702at2"/>
<evidence type="ECO:0000313" key="7">
    <source>
        <dbReference type="Proteomes" id="UP000306552"/>
    </source>
</evidence>
<feature type="domain" description="Ribosome maturation factor RimP C-terminal" evidence="5">
    <location>
        <begin position="80"/>
        <end position="148"/>
    </location>
</feature>
<evidence type="ECO:0000256" key="2">
    <source>
        <dbReference type="ARBA" id="ARBA00022517"/>
    </source>
</evidence>
<organism evidence="6 7">
    <name type="scientific">Mesohalobacter halotolerans</name>
    <dbReference type="NCBI Taxonomy" id="1883405"/>
    <lineage>
        <taxon>Bacteria</taxon>
        <taxon>Pseudomonadati</taxon>
        <taxon>Bacteroidota</taxon>
        <taxon>Flavobacteriia</taxon>
        <taxon>Flavobacteriales</taxon>
        <taxon>Flavobacteriaceae</taxon>
        <taxon>Mesohalobacter</taxon>
    </lineage>
</organism>
<accession>A0A4U5TPK2</accession>
<evidence type="ECO:0000313" key="6">
    <source>
        <dbReference type="EMBL" id="TKS55913.1"/>
    </source>
</evidence>
<comment type="function">
    <text evidence="3">Required for maturation of 30S ribosomal subunits.</text>
</comment>
<dbReference type="NCBIfam" id="NF002531">
    <property type="entry name" value="PRK02001.1"/>
    <property type="match status" value="1"/>
</dbReference>
<dbReference type="AlphaFoldDB" id="A0A4U5TPK2"/>
<evidence type="ECO:0000259" key="5">
    <source>
        <dbReference type="Pfam" id="PF17384"/>
    </source>
</evidence>
<keyword evidence="1 3" id="KW-0963">Cytoplasm</keyword>
<dbReference type="GO" id="GO:0000028">
    <property type="term" value="P:ribosomal small subunit assembly"/>
    <property type="evidence" value="ECO:0007669"/>
    <property type="project" value="TreeGrafter"/>
</dbReference>
<reference evidence="6 7" key="1">
    <citation type="submission" date="2019-04" db="EMBL/GenBank/DDBJ databases">
        <title>Psychroflexus halotolerans sp. nov., isolated from a marine solar saltern.</title>
        <authorList>
            <person name="Feng X."/>
        </authorList>
    </citation>
    <scope>NUCLEOTIDE SEQUENCE [LARGE SCALE GENOMIC DNA]</scope>
    <source>
        <strain evidence="6 7">WDS2C27</strain>
    </source>
</reference>
<dbReference type="SUPFAM" id="SSF75420">
    <property type="entry name" value="YhbC-like, N-terminal domain"/>
    <property type="match status" value="1"/>
</dbReference>
<dbReference type="GO" id="GO:0005829">
    <property type="term" value="C:cytosol"/>
    <property type="evidence" value="ECO:0007669"/>
    <property type="project" value="TreeGrafter"/>
</dbReference>
<protein>
    <recommendedName>
        <fullName evidence="3">Ribosome maturation factor RimP</fullName>
    </recommendedName>
</protein>
<dbReference type="InterPro" id="IPR028989">
    <property type="entry name" value="RimP_N"/>
</dbReference>
<dbReference type="Pfam" id="PF02576">
    <property type="entry name" value="RimP_N"/>
    <property type="match status" value="1"/>
</dbReference>
<dbReference type="PANTHER" id="PTHR33867:SF1">
    <property type="entry name" value="RIBOSOME MATURATION FACTOR RIMP"/>
    <property type="match status" value="1"/>
</dbReference>
<dbReference type="Gene3D" id="3.30.300.70">
    <property type="entry name" value="RimP-like superfamily, N-terminal"/>
    <property type="match status" value="1"/>
</dbReference>